<reference evidence="1 2" key="1">
    <citation type="submission" date="2018-10" db="EMBL/GenBank/DDBJ databases">
        <title>Robbsia sp. DHC34, isolated from soil.</title>
        <authorList>
            <person name="Gao Z.-H."/>
            <person name="Qiu L.-H."/>
        </authorList>
    </citation>
    <scope>NUCLEOTIDE SEQUENCE [LARGE SCALE GENOMIC DNA]</scope>
    <source>
        <strain evidence="1 2">DHC34</strain>
    </source>
</reference>
<proteinExistence type="predicted"/>
<comment type="caution">
    <text evidence="1">The sequence shown here is derived from an EMBL/GenBank/DDBJ whole genome shotgun (WGS) entry which is preliminary data.</text>
</comment>
<gene>
    <name evidence="1" type="ORF">D7S86_26900</name>
</gene>
<keyword evidence="2" id="KW-1185">Reference proteome</keyword>
<evidence type="ECO:0000313" key="2">
    <source>
        <dbReference type="Proteomes" id="UP000270342"/>
    </source>
</evidence>
<name>A0A494X2S5_9BURK</name>
<protein>
    <submittedName>
        <fullName evidence="1">Uncharacterized protein</fullName>
    </submittedName>
</protein>
<accession>A0A494X2S5</accession>
<dbReference type="AlphaFoldDB" id="A0A494X2S5"/>
<sequence>MSKRFGRNQRRRARERILELEHQDAISRRAIGDKTSELRVLREEIARAKRIAGEYSAAFDPQTLELNGPATQFVELFGRFGALNNVDYASVMDAVYLPGRAMRVDPSHAFRTLTLPVILAHAFDDMRGARHVRVTYCEQRVGYAISPLTLARIPFRTLVHQISDPIARELKRIANE</sequence>
<organism evidence="1 2">
    <name type="scientific">Pararobbsia silviterrae</name>
    <dbReference type="NCBI Taxonomy" id="1792498"/>
    <lineage>
        <taxon>Bacteria</taxon>
        <taxon>Pseudomonadati</taxon>
        <taxon>Pseudomonadota</taxon>
        <taxon>Betaproteobacteria</taxon>
        <taxon>Burkholderiales</taxon>
        <taxon>Burkholderiaceae</taxon>
        <taxon>Pararobbsia</taxon>
    </lineage>
</organism>
<dbReference type="EMBL" id="RBZU01000019">
    <property type="protein sequence ID" value="RKP44662.1"/>
    <property type="molecule type" value="Genomic_DNA"/>
</dbReference>
<evidence type="ECO:0000313" key="1">
    <source>
        <dbReference type="EMBL" id="RKP44662.1"/>
    </source>
</evidence>
<dbReference type="RefSeq" id="WP_121091209.1">
    <property type="nucleotide sequence ID" value="NZ_RBZU01000019.1"/>
</dbReference>
<dbReference type="Proteomes" id="UP000270342">
    <property type="component" value="Unassembled WGS sequence"/>
</dbReference>